<accession>A0A0T6LSJ1</accession>
<dbReference type="EMBL" id="LLZU01000018">
    <property type="protein sequence ID" value="KRV48786.1"/>
    <property type="molecule type" value="Genomic_DNA"/>
</dbReference>
<dbReference type="STRING" id="76728.AQ490_23225"/>
<evidence type="ECO:0000256" key="1">
    <source>
        <dbReference type="SAM" id="MobiDB-lite"/>
    </source>
</evidence>
<dbReference type="OrthoDB" id="4180027at2"/>
<evidence type="ECO:0000313" key="3">
    <source>
        <dbReference type="Proteomes" id="UP000050867"/>
    </source>
</evidence>
<organism evidence="2 3">
    <name type="scientific">Wenjunlia vitaminophila</name>
    <name type="common">Streptomyces vitaminophilus</name>
    <dbReference type="NCBI Taxonomy" id="76728"/>
    <lineage>
        <taxon>Bacteria</taxon>
        <taxon>Bacillati</taxon>
        <taxon>Actinomycetota</taxon>
        <taxon>Actinomycetes</taxon>
        <taxon>Kitasatosporales</taxon>
        <taxon>Streptomycetaceae</taxon>
        <taxon>Wenjunlia</taxon>
    </lineage>
</organism>
<name>A0A0T6LSJ1_WENVI</name>
<proteinExistence type="predicted"/>
<sequence>MYCTIAEARDAGTTGTDAEVTAWIEAAQDRITQYTRQVFEPTILGMVVDVGAGGVALLPRRVRTITSVTPVGVPDTPALPSSSYVVTSSSVLGQVDAVRLRVGGWNDLVAGAESYNGGWLGLWERSGATQVRVDGEFGYDTVPLLVARACALLAADLQAATEPDDPDAPDDGLSVDDEGNNVAITPDNADDTADDDGRPTTGSPRVDKLLAGFMNLPPVLEGV</sequence>
<dbReference type="AlphaFoldDB" id="A0A0T6LSJ1"/>
<protein>
    <submittedName>
        <fullName evidence="2">Uncharacterized protein</fullName>
    </submittedName>
</protein>
<dbReference type="RefSeq" id="WP_058032855.1">
    <property type="nucleotide sequence ID" value="NZ_LLZU01000018.1"/>
</dbReference>
<evidence type="ECO:0000313" key="2">
    <source>
        <dbReference type="EMBL" id="KRV48786.1"/>
    </source>
</evidence>
<gene>
    <name evidence="2" type="ORF">AQ490_23225</name>
</gene>
<feature type="compositionally biased region" description="Acidic residues" evidence="1">
    <location>
        <begin position="162"/>
        <end position="179"/>
    </location>
</feature>
<comment type="caution">
    <text evidence="2">The sequence shown here is derived from an EMBL/GenBank/DDBJ whole genome shotgun (WGS) entry which is preliminary data.</text>
</comment>
<reference evidence="2 3" key="1">
    <citation type="submission" date="2015-10" db="EMBL/GenBank/DDBJ databases">
        <title>Draft genome sequence of pyrrolomycin-producing Streptomyces vitaminophilus.</title>
        <authorList>
            <person name="Graham D.E."/>
            <person name="Mahan K.M."/>
            <person name="Klingeman D.M."/>
            <person name="Hettich R.L."/>
            <person name="Parry R.J."/>
        </authorList>
    </citation>
    <scope>NUCLEOTIDE SEQUENCE [LARGE SCALE GENOMIC DNA]</scope>
    <source>
        <strain evidence="2 3">ATCC 31673</strain>
    </source>
</reference>
<feature type="region of interest" description="Disordered" evidence="1">
    <location>
        <begin position="161"/>
        <end position="206"/>
    </location>
</feature>
<keyword evidence="3" id="KW-1185">Reference proteome</keyword>
<dbReference type="Proteomes" id="UP000050867">
    <property type="component" value="Unassembled WGS sequence"/>
</dbReference>